<evidence type="ECO:0000256" key="3">
    <source>
        <dbReference type="ARBA" id="ARBA00022448"/>
    </source>
</evidence>
<name>A0ABT3ZHC3_9BURK</name>
<keyword evidence="11" id="KW-1185">Reference proteome</keyword>
<feature type="transmembrane region" description="Helical" evidence="8">
    <location>
        <begin position="343"/>
        <end position="370"/>
    </location>
</feature>
<dbReference type="InterPro" id="IPR036259">
    <property type="entry name" value="MFS_trans_sf"/>
</dbReference>
<feature type="transmembrane region" description="Helical" evidence="8">
    <location>
        <begin position="314"/>
        <end position="331"/>
    </location>
</feature>
<dbReference type="CDD" id="cd17320">
    <property type="entry name" value="MFS_MdfA_MDR_like"/>
    <property type="match status" value="1"/>
</dbReference>
<keyword evidence="6 8" id="KW-1133">Transmembrane helix</keyword>
<keyword evidence="3 8" id="KW-0813">Transport</keyword>
<dbReference type="EMBL" id="JAPMXC010000001">
    <property type="protein sequence ID" value="MCY0385936.1"/>
    <property type="molecule type" value="Genomic_DNA"/>
</dbReference>
<dbReference type="InterPro" id="IPR004812">
    <property type="entry name" value="Efflux_drug-R_Bcr/CmlA"/>
</dbReference>
<evidence type="ECO:0000256" key="8">
    <source>
        <dbReference type="RuleBase" id="RU365088"/>
    </source>
</evidence>
<protein>
    <recommendedName>
        <fullName evidence="8">Bcr/CflA family efflux transporter</fullName>
    </recommendedName>
</protein>
<dbReference type="Gene3D" id="1.20.1720.10">
    <property type="entry name" value="Multidrug resistance protein D"/>
    <property type="match status" value="1"/>
</dbReference>
<evidence type="ECO:0000259" key="9">
    <source>
        <dbReference type="PROSITE" id="PS50850"/>
    </source>
</evidence>
<dbReference type="PANTHER" id="PTHR23502:SF132">
    <property type="entry name" value="POLYAMINE TRANSPORTER 2-RELATED"/>
    <property type="match status" value="1"/>
</dbReference>
<gene>
    <name evidence="10" type="ORF">OVY01_01495</name>
</gene>
<sequence>MKQGARAFAAFRAVLFAIFLGALAALAPISIDMALPALVEIGASLHATSSQTGLTLSLFMAGFAIGPLFYGPLSDARGRKPTLLLGLALFTGGGLLAMLAPGIGVLLVARLIQGLGAGAGMTIALAIVRDRFDGAAMQQRIAAITVVANVAPIVAPSVGVALLASVHWRGLYGLMAGCGLLTALVAGIGLRETVRGPKTRFSVARLADDYATVSRHRDVVRSVLLNGLGFGWMFAYVAGSPLVMEKLLHVSPAVYAGMFALTGAGIVAGASCNAFIVGRGVASPRVLAVAVVLAMLSTAALLGLGAFGRVSLGSVMPLLIASTFSFGLAAPSATRGALDPLPALAGVTGGLLTSVQMLIGAASSSLVALLFPRLGIMAMSGVMTGCAVLAVLVLLCMPPARGIGPTRGRADAR</sequence>
<feature type="transmembrane region" description="Helical" evidence="8">
    <location>
        <begin position="286"/>
        <end position="308"/>
    </location>
</feature>
<dbReference type="Pfam" id="PF07690">
    <property type="entry name" value="MFS_1"/>
    <property type="match status" value="1"/>
</dbReference>
<dbReference type="Proteomes" id="UP001082899">
    <property type="component" value="Unassembled WGS sequence"/>
</dbReference>
<keyword evidence="4" id="KW-1003">Cell membrane</keyword>
<feature type="transmembrane region" description="Helical" evidence="8">
    <location>
        <begin position="255"/>
        <end position="277"/>
    </location>
</feature>
<accession>A0ABT3ZHC3</accession>
<keyword evidence="8" id="KW-0997">Cell inner membrane</keyword>
<reference evidence="10" key="1">
    <citation type="submission" date="2022-11" db="EMBL/GenBank/DDBJ databases">
        <title>Robbsia betulipollinis sp. nov., isolated from pollen of birch (Betula pendula).</title>
        <authorList>
            <person name="Shi H."/>
            <person name="Ambika Manirajan B."/>
            <person name="Ratering S."/>
            <person name="Geissler-Plaum R."/>
            <person name="Schnell S."/>
        </authorList>
    </citation>
    <scope>NUCLEOTIDE SEQUENCE</scope>
    <source>
        <strain evidence="10">Bb-Pol-6</strain>
    </source>
</reference>
<evidence type="ECO:0000256" key="5">
    <source>
        <dbReference type="ARBA" id="ARBA00022692"/>
    </source>
</evidence>
<comment type="similarity">
    <text evidence="2 8">Belongs to the major facilitator superfamily. Bcr/CmlA family.</text>
</comment>
<evidence type="ECO:0000256" key="6">
    <source>
        <dbReference type="ARBA" id="ARBA00022989"/>
    </source>
</evidence>
<evidence type="ECO:0000256" key="1">
    <source>
        <dbReference type="ARBA" id="ARBA00004651"/>
    </source>
</evidence>
<keyword evidence="5 8" id="KW-0812">Transmembrane</keyword>
<organism evidence="10 11">
    <name type="scientific">Robbsia betulipollinis</name>
    <dbReference type="NCBI Taxonomy" id="2981849"/>
    <lineage>
        <taxon>Bacteria</taxon>
        <taxon>Pseudomonadati</taxon>
        <taxon>Pseudomonadota</taxon>
        <taxon>Betaproteobacteria</taxon>
        <taxon>Burkholderiales</taxon>
        <taxon>Burkholderiaceae</taxon>
        <taxon>Robbsia</taxon>
    </lineage>
</organism>
<feature type="transmembrane region" description="Helical" evidence="8">
    <location>
        <begin position="141"/>
        <end position="164"/>
    </location>
</feature>
<feature type="domain" description="Major facilitator superfamily (MFS) profile" evidence="9">
    <location>
        <begin position="14"/>
        <end position="402"/>
    </location>
</feature>
<evidence type="ECO:0000256" key="7">
    <source>
        <dbReference type="ARBA" id="ARBA00023136"/>
    </source>
</evidence>
<proteinExistence type="inferred from homology"/>
<feature type="transmembrane region" description="Helical" evidence="8">
    <location>
        <begin position="111"/>
        <end position="129"/>
    </location>
</feature>
<dbReference type="NCBIfam" id="TIGR00710">
    <property type="entry name" value="efflux_Bcr_CflA"/>
    <property type="match status" value="1"/>
</dbReference>
<comment type="subcellular location">
    <subcellularLocation>
        <location evidence="8">Cell inner membrane</location>
        <topology evidence="8">Multi-pass membrane protein</topology>
    </subcellularLocation>
    <subcellularLocation>
        <location evidence="1">Cell membrane</location>
        <topology evidence="1">Multi-pass membrane protein</topology>
    </subcellularLocation>
</comment>
<feature type="transmembrane region" description="Helical" evidence="8">
    <location>
        <begin position="170"/>
        <end position="190"/>
    </location>
</feature>
<evidence type="ECO:0000313" key="10">
    <source>
        <dbReference type="EMBL" id="MCY0385936.1"/>
    </source>
</evidence>
<comment type="caution">
    <text evidence="10">The sequence shown here is derived from an EMBL/GenBank/DDBJ whole genome shotgun (WGS) entry which is preliminary data.</text>
</comment>
<feature type="transmembrane region" description="Helical" evidence="8">
    <location>
        <begin position="52"/>
        <end position="71"/>
    </location>
</feature>
<comment type="caution">
    <text evidence="8">Lacks conserved residue(s) required for the propagation of feature annotation.</text>
</comment>
<feature type="transmembrane region" description="Helical" evidence="8">
    <location>
        <begin position="223"/>
        <end position="243"/>
    </location>
</feature>
<feature type="transmembrane region" description="Helical" evidence="8">
    <location>
        <begin position="83"/>
        <end position="105"/>
    </location>
</feature>
<dbReference type="PANTHER" id="PTHR23502">
    <property type="entry name" value="MAJOR FACILITATOR SUPERFAMILY"/>
    <property type="match status" value="1"/>
</dbReference>
<dbReference type="InterPro" id="IPR011701">
    <property type="entry name" value="MFS"/>
</dbReference>
<dbReference type="SUPFAM" id="SSF103473">
    <property type="entry name" value="MFS general substrate transporter"/>
    <property type="match status" value="1"/>
</dbReference>
<keyword evidence="7 8" id="KW-0472">Membrane</keyword>
<feature type="transmembrane region" description="Helical" evidence="8">
    <location>
        <begin position="376"/>
        <end position="397"/>
    </location>
</feature>
<evidence type="ECO:0000313" key="11">
    <source>
        <dbReference type="Proteomes" id="UP001082899"/>
    </source>
</evidence>
<evidence type="ECO:0000256" key="2">
    <source>
        <dbReference type="ARBA" id="ARBA00006236"/>
    </source>
</evidence>
<evidence type="ECO:0000256" key="4">
    <source>
        <dbReference type="ARBA" id="ARBA00022475"/>
    </source>
</evidence>
<dbReference type="RefSeq" id="WP_267845095.1">
    <property type="nucleotide sequence ID" value="NZ_JAPMXC010000001.1"/>
</dbReference>
<dbReference type="PROSITE" id="PS50850">
    <property type="entry name" value="MFS"/>
    <property type="match status" value="1"/>
</dbReference>
<dbReference type="InterPro" id="IPR020846">
    <property type="entry name" value="MFS_dom"/>
</dbReference>